<gene>
    <name evidence="1" type="ORF">UV61_C0012G0005</name>
</gene>
<dbReference type="STRING" id="1618446.UV61_C0012G0005"/>
<name>A0A0G1FH71_9BACT</name>
<evidence type="ECO:0000313" key="2">
    <source>
        <dbReference type="Proteomes" id="UP000034050"/>
    </source>
</evidence>
<sequence length="87" mass="10241">MIREACTIRFLSSVTQSRLLRLRQRFFKLCKYYIKSCQGFSLKPELTMYIPTKANTMAIIANGFIQLPFVSNIKIYSYQKYTGYNYG</sequence>
<proteinExistence type="predicted"/>
<comment type="caution">
    <text evidence="1">The sequence shown here is derived from an EMBL/GenBank/DDBJ whole genome shotgun (WGS) entry which is preliminary data.</text>
</comment>
<dbReference type="AlphaFoldDB" id="A0A0G1FH71"/>
<protein>
    <submittedName>
        <fullName evidence="1">Uncharacterized protein</fullName>
    </submittedName>
</protein>
<accession>A0A0G1FH71</accession>
<organism evidence="1 2">
    <name type="scientific">Candidatus Gottesmanbacteria bacterium GW2011_GWB1_43_11</name>
    <dbReference type="NCBI Taxonomy" id="1618446"/>
    <lineage>
        <taxon>Bacteria</taxon>
        <taxon>Candidatus Gottesmaniibacteriota</taxon>
    </lineage>
</organism>
<reference evidence="1 2" key="1">
    <citation type="journal article" date="2015" name="Nature">
        <title>rRNA introns, odd ribosomes, and small enigmatic genomes across a large radiation of phyla.</title>
        <authorList>
            <person name="Brown C.T."/>
            <person name="Hug L.A."/>
            <person name="Thomas B.C."/>
            <person name="Sharon I."/>
            <person name="Castelle C.J."/>
            <person name="Singh A."/>
            <person name="Wilkins M.J."/>
            <person name="Williams K.H."/>
            <person name="Banfield J.F."/>
        </authorList>
    </citation>
    <scope>NUCLEOTIDE SEQUENCE [LARGE SCALE GENOMIC DNA]</scope>
</reference>
<dbReference type="Proteomes" id="UP000034050">
    <property type="component" value="Unassembled WGS sequence"/>
</dbReference>
<dbReference type="EMBL" id="LCFD01000012">
    <property type="protein sequence ID" value="KKS86178.1"/>
    <property type="molecule type" value="Genomic_DNA"/>
</dbReference>
<evidence type="ECO:0000313" key="1">
    <source>
        <dbReference type="EMBL" id="KKS86178.1"/>
    </source>
</evidence>